<dbReference type="AlphaFoldDB" id="A0AAD1U8G6"/>
<dbReference type="EMBL" id="CAMPGE010005040">
    <property type="protein sequence ID" value="CAI2363888.1"/>
    <property type="molecule type" value="Genomic_DNA"/>
</dbReference>
<gene>
    <name evidence="3" type="ORF">ECRASSUSDP1_LOCUS5228</name>
</gene>
<dbReference type="PROSITE" id="PS50969">
    <property type="entry name" value="FCP1"/>
    <property type="match status" value="1"/>
</dbReference>
<dbReference type="Gene3D" id="3.40.50.1000">
    <property type="entry name" value="HAD superfamily/HAD-like"/>
    <property type="match status" value="1"/>
</dbReference>
<evidence type="ECO:0000256" key="1">
    <source>
        <dbReference type="SAM" id="MobiDB-lite"/>
    </source>
</evidence>
<dbReference type="FunFam" id="3.40.50.1000:FF:000093">
    <property type="entry name" value="NLI interacting factor-like phosphatase family protein"/>
    <property type="match status" value="1"/>
</dbReference>
<reference evidence="3" key="1">
    <citation type="submission" date="2023-07" db="EMBL/GenBank/DDBJ databases">
        <authorList>
            <consortium name="AG Swart"/>
            <person name="Singh M."/>
            <person name="Singh A."/>
            <person name="Seah K."/>
            <person name="Emmerich C."/>
        </authorList>
    </citation>
    <scope>NUCLEOTIDE SEQUENCE</scope>
    <source>
        <strain evidence="3">DP1</strain>
    </source>
</reference>
<name>A0AAD1U8G6_EUPCR</name>
<evidence type="ECO:0000313" key="3">
    <source>
        <dbReference type="EMBL" id="CAI2363888.1"/>
    </source>
</evidence>
<dbReference type="PANTHER" id="PTHR12210">
    <property type="entry name" value="DULLARD PROTEIN PHOSPHATASE"/>
    <property type="match status" value="1"/>
</dbReference>
<dbReference type="InterPro" id="IPR011948">
    <property type="entry name" value="Dullard_phosphatase"/>
</dbReference>
<dbReference type="SUPFAM" id="SSF56784">
    <property type="entry name" value="HAD-like"/>
    <property type="match status" value="1"/>
</dbReference>
<proteinExistence type="predicted"/>
<dbReference type="Pfam" id="PF03031">
    <property type="entry name" value="NIF"/>
    <property type="match status" value="1"/>
</dbReference>
<comment type="caution">
    <text evidence="3">The sequence shown here is derived from an EMBL/GenBank/DDBJ whole genome shotgun (WGS) entry which is preliminary data.</text>
</comment>
<dbReference type="InterPro" id="IPR004274">
    <property type="entry name" value="FCP1_dom"/>
</dbReference>
<evidence type="ECO:0000313" key="4">
    <source>
        <dbReference type="Proteomes" id="UP001295684"/>
    </source>
</evidence>
<dbReference type="SMART" id="SM00577">
    <property type="entry name" value="CPDc"/>
    <property type="match status" value="1"/>
</dbReference>
<dbReference type="CDD" id="cd07521">
    <property type="entry name" value="HAD_FCP1-like"/>
    <property type="match status" value="1"/>
</dbReference>
<feature type="region of interest" description="Disordered" evidence="1">
    <location>
        <begin position="264"/>
        <end position="284"/>
    </location>
</feature>
<keyword evidence="4" id="KW-1185">Reference proteome</keyword>
<evidence type="ECO:0000259" key="2">
    <source>
        <dbReference type="PROSITE" id="PS50969"/>
    </source>
</evidence>
<dbReference type="NCBIfam" id="TIGR02251">
    <property type="entry name" value="HIF-SF_euk"/>
    <property type="match status" value="1"/>
</dbReference>
<sequence length="537" mass="60702">MKRKGEKRGIFRCCFGGRKRKVVPEGAGSRKSKGNKRDTLIESNLARRNSNVSNVTVRESDKIVVSKRVVKKNLLPPKEEGDSKKTLILDLDETCAHSSFTEFKNSNFKQCIVYEGISYTIHVLKRPHLQEFLEKMSKIYEIVFYTASVREYADHVLDFIDPDGIGSARLFREDCRHIEGSFVKDLTHLGRDLKKTIIIDNSPIAYCLNPTNGIPIKSFYEDIHDEELLSMIPVLEHLATLDNVQEFIEQQMQQMKSLPDYVLRNSGQTPSSGTELGNKDSAATRNFKYSNDEVEDFKESIEAFDDELKLEDISESFSRNEQESRILSKYASSALNKPKGMLARYNEMSAIRKPREEKNEVSNDVFQIGQGSQAENNFASGVSSSTQNCHFSRENVRYQQVSLKKTIPKTLITRKRSPDEAQARLKKIIRNSLNGLNNHKILLKCDKIRSQTSALNPLKPALKSLVELFSSSISTNINSLAQPSTSKSKKPLKKLTLTAKIPDQKSTFCSKPASKPSSVALGKLLSSEPRIKQYPYT</sequence>
<feature type="compositionally biased region" description="Polar residues" evidence="1">
    <location>
        <begin position="265"/>
        <end position="284"/>
    </location>
</feature>
<accession>A0AAD1U8G6</accession>
<dbReference type="Proteomes" id="UP001295684">
    <property type="component" value="Unassembled WGS sequence"/>
</dbReference>
<protein>
    <recommendedName>
        <fullName evidence="2">FCP1 homology domain-containing protein</fullName>
    </recommendedName>
</protein>
<dbReference type="InterPro" id="IPR050365">
    <property type="entry name" value="TIM50"/>
</dbReference>
<organism evidence="3 4">
    <name type="scientific">Euplotes crassus</name>
    <dbReference type="NCBI Taxonomy" id="5936"/>
    <lineage>
        <taxon>Eukaryota</taxon>
        <taxon>Sar</taxon>
        <taxon>Alveolata</taxon>
        <taxon>Ciliophora</taxon>
        <taxon>Intramacronucleata</taxon>
        <taxon>Spirotrichea</taxon>
        <taxon>Hypotrichia</taxon>
        <taxon>Euplotida</taxon>
        <taxon>Euplotidae</taxon>
        <taxon>Moneuplotes</taxon>
    </lineage>
</organism>
<feature type="domain" description="FCP1 homology" evidence="2">
    <location>
        <begin position="80"/>
        <end position="238"/>
    </location>
</feature>
<dbReference type="InterPro" id="IPR023214">
    <property type="entry name" value="HAD_sf"/>
</dbReference>
<dbReference type="GO" id="GO:0016791">
    <property type="term" value="F:phosphatase activity"/>
    <property type="evidence" value="ECO:0007669"/>
    <property type="project" value="InterPro"/>
</dbReference>
<dbReference type="InterPro" id="IPR036412">
    <property type="entry name" value="HAD-like_sf"/>
</dbReference>